<feature type="transmembrane region" description="Helical" evidence="1">
    <location>
        <begin position="216"/>
        <end position="236"/>
    </location>
</feature>
<feature type="transmembrane region" description="Helical" evidence="1">
    <location>
        <begin position="325"/>
        <end position="341"/>
    </location>
</feature>
<evidence type="ECO:0000313" key="3">
    <source>
        <dbReference type="Proteomes" id="UP000253940"/>
    </source>
</evidence>
<accession>A0A345P4I3</accession>
<evidence type="ECO:0000256" key="1">
    <source>
        <dbReference type="SAM" id="Phobius"/>
    </source>
</evidence>
<gene>
    <name evidence="2" type="ORF">HYN46_04600</name>
</gene>
<dbReference type="OrthoDB" id="7053422at2"/>
<feature type="transmembrane region" description="Helical" evidence="1">
    <location>
        <begin position="348"/>
        <end position="367"/>
    </location>
</feature>
<dbReference type="AlphaFoldDB" id="A0A345P4I3"/>
<feature type="transmembrane region" description="Helical" evidence="1">
    <location>
        <begin position="183"/>
        <end position="204"/>
    </location>
</feature>
<name>A0A345P4I3_9GAMM</name>
<keyword evidence="1" id="KW-1133">Transmembrane helix</keyword>
<evidence type="ECO:0000313" key="2">
    <source>
        <dbReference type="EMBL" id="AXI02192.1"/>
    </source>
</evidence>
<feature type="transmembrane region" description="Helical" evidence="1">
    <location>
        <begin position="300"/>
        <end position="319"/>
    </location>
</feature>
<keyword evidence="3" id="KW-1185">Reference proteome</keyword>
<feature type="transmembrane region" description="Helical" evidence="1">
    <location>
        <begin position="102"/>
        <end position="120"/>
    </location>
</feature>
<reference evidence="2 3" key="1">
    <citation type="submission" date="2018-07" db="EMBL/GenBank/DDBJ databases">
        <title>Genome sequencing of Moraxellaceae gen. HYN0046.</title>
        <authorList>
            <person name="Kim M."/>
            <person name="Yi H."/>
        </authorList>
    </citation>
    <scope>NUCLEOTIDE SEQUENCE [LARGE SCALE GENOMIC DNA]</scope>
    <source>
        <strain evidence="2 3">HYN0046</strain>
    </source>
</reference>
<keyword evidence="1" id="KW-0472">Membrane</keyword>
<dbReference type="RefSeq" id="WP_114898302.1">
    <property type="nucleotide sequence ID" value="NZ_CP031222.1"/>
</dbReference>
<feature type="transmembrane region" description="Helical" evidence="1">
    <location>
        <begin position="379"/>
        <end position="402"/>
    </location>
</feature>
<feature type="transmembrane region" description="Helical" evidence="1">
    <location>
        <begin position="12"/>
        <end position="32"/>
    </location>
</feature>
<dbReference type="Proteomes" id="UP000253940">
    <property type="component" value="Chromosome"/>
</dbReference>
<evidence type="ECO:0008006" key="4">
    <source>
        <dbReference type="Google" id="ProtNLM"/>
    </source>
</evidence>
<keyword evidence="1" id="KW-0812">Transmembrane</keyword>
<sequence length="571" mass="64672">MKTALFEHRYILFFAVILSFLLSLPMLSNGLMMDDYQQRLTLLTGSHDNLFEFFSRGNPVTEAQIQSGVLPWWTFADYKVSFFRPLAAWLIQLDYKLWPNNFLLMHLHSMLWYALLVWIVGLTYRSLMPAWAAGLAVILFAIDPPHANAVAWLCNRNALICLVCGLLCLWCHRRDNLFWRVPAALLFLVGLSSGESALAISGYLLAYELFLSGRKWFVSIVHLLPYAAIGLAWLGYWHVAGYGTAGPGFYLDPGRHPTFFLQEILYRLPAYLSSQFFPPPAEAFWVFETLPQRMTMMLPALAYAVVILSILTWFFWPLLRSSPVARFYALGMLIAAIPICGSTPVSRALLYVSFGALGLLALYIHHYREVGLDVPVKRTVRIFIGVMLILHLYLSPLFYLAMAKSTDLLDQKMDTQVVGLPNSSGADRRILLISSRSYPFNVTFPLLKDQTLSLGTAPTRPTPTISRVRSLIAGPEHFELARPEADRLVLRGKKPFYGLITPPYRFTVGQTINLDDVEITVQSVSGEGAPIELAYQFKKDALKTYEIMNWSDEKERFISAELPRVNGVLQF</sequence>
<proteinExistence type="predicted"/>
<organism evidence="2 3">
    <name type="scientific">Aquirhabdus parva</name>
    <dbReference type="NCBI Taxonomy" id="2283318"/>
    <lineage>
        <taxon>Bacteria</taxon>
        <taxon>Pseudomonadati</taxon>
        <taxon>Pseudomonadota</taxon>
        <taxon>Gammaproteobacteria</taxon>
        <taxon>Moraxellales</taxon>
        <taxon>Moraxellaceae</taxon>
        <taxon>Aquirhabdus</taxon>
    </lineage>
</organism>
<feature type="transmembrane region" description="Helical" evidence="1">
    <location>
        <begin position="149"/>
        <end position="171"/>
    </location>
</feature>
<dbReference type="EMBL" id="CP031222">
    <property type="protein sequence ID" value="AXI02192.1"/>
    <property type="molecule type" value="Genomic_DNA"/>
</dbReference>
<protein>
    <recommendedName>
        <fullName evidence="4">Glycosyltransferase RgtA/B/C/D-like domain-containing protein</fullName>
    </recommendedName>
</protein>
<dbReference type="KEGG" id="mbah:HYN46_04600"/>